<gene>
    <name evidence="2" type="ORF">M431DRAFT_512344</name>
</gene>
<organism evidence="2 3">
    <name type="scientific">Trichoderma harzianum CBS 226.95</name>
    <dbReference type="NCBI Taxonomy" id="983964"/>
    <lineage>
        <taxon>Eukaryota</taxon>
        <taxon>Fungi</taxon>
        <taxon>Dikarya</taxon>
        <taxon>Ascomycota</taxon>
        <taxon>Pezizomycotina</taxon>
        <taxon>Sordariomycetes</taxon>
        <taxon>Hypocreomycetidae</taxon>
        <taxon>Hypocreales</taxon>
        <taxon>Hypocreaceae</taxon>
        <taxon>Trichoderma</taxon>
    </lineage>
</organism>
<accession>A0A2T3ZZC8</accession>
<dbReference type="AlphaFoldDB" id="A0A2T3ZZC8"/>
<protein>
    <submittedName>
        <fullName evidence="2">Uncharacterized protein</fullName>
    </submittedName>
</protein>
<keyword evidence="3" id="KW-1185">Reference proteome</keyword>
<sequence length="117" mass="13346">MTSRNSDIVASLRQVRAVIVYIKPCSISNSLYLHLRLSPTLIQALYPTTRTSPIIVILVKSSLVNIPSRSPMIYKPLQQQIIQTHSFISTPNPYSPLQQQQQQHHHHHHPHLRDASS</sequence>
<dbReference type="GeneID" id="36628393"/>
<evidence type="ECO:0000313" key="3">
    <source>
        <dbReference type="Proteomes" id="UP000241690"/>
    </source>
</evidence>
<name>A0A2T3ZZC8_TRIHA</name>
<feature type="compositionally biased region" description="Polar residues" evidence="1">
    <location>
        <begin position="88"/>
        <end position="97"/>
    </location>
</feature>
<evidence type="ECO:0000313" key="2">
    <source>
        <dbReference type="EMBL" id="PTB50128.1"/>
    </source>
</evidence>
<evidence type="ECO:0000256" key="1">
    <source>
        <dbReference type="SAM" id="MobiDB-lite"/>
    </source>
</evidence>
<dbReference type="EMBL" id="KZ679689">
    <property type="protein sequence ID" value="PTB50128.1"/>
    <property type="molecule type" value="Genomic_DNA"/>
</dbReference>
<feature type="region of interest" description="Disordered" evidence="1">
    <location>
        <begin position="88"/>
        <end position="117"/>
    </location>
</feature>
<reference evidence="2 3" key="1">
    <citation type="submission" date="2016-07" db="EMBL/GenBank/DDBJ databases">
        <title>Multiple horizontal gene transfer events from other fungi enriched the ability of initially mycotrophic Trichoderma (Ascomycota) to feed on dead plant biomass.</title>
        <authorList>
            <consortium name="DOE Joint Genome Institute"/>
            <person name="Aerts A."/>
            <person name="Atanasova L."/>
            <person name="Chenthamara K."/>
            <person name="Zhang J."/>
            <person name="Grujic M."/>
            <person name="Henrissat B."/>
            <person name="Kuo A."/>
            <person name="Salamov A."/>
            <person name="Lipzen A."/>
            <person name="Labutti K."/>
            <person name="Barry K."/>
            <person name="Miao Y."/>
            <person name="Rahimi M.J."/>
            <person name="Shen Q."/>
            <person name="Grigoriev I.V."/>
            <person name="Kubicek C.P."/>
            <person name="Druzhinina I.S."/>
        </authorList>
    </citation>
    <scope>NUCLEOTIDE SEQUENCE [LARGE SCALE GENOMIC DNA]</scope>
    <source>
        <strain evidence="2 3">CBS 226.95</strain>
    </source>
</reference>
<proteinExistence type="predicted"/>
<dbReference type="Proteomes" id="UP000241690">
    <property type="component" value="Unassembled WGS sequence"/>
</dbReference>
<dbReference type="RefSeq" id="XP_024769805.1">
    <property type="nucleotide sequence ID" value="XM_024919824.1"/>
</dbReference>